<organism evidence="9 10">
    <name type="scientific">Streptomyces ferrugineus</name>
    <dbReference type="NCBI Taxonomy" id="1413221"/>
    <lineage>
        <taxon>Bacteria</taxon>
        <taxon>Bacillati</taxon>
        <taxon>Actinomycetota</taxon>
        <taxon>Actinomycetes</taxon>
        <taxon>Kitasatosporales</taxon>
        <taxon>Streptomycetaceae</taxon>
        <taxon>Streptomyces</taxon>
    </lineage>
</organism>
<keyword evidence="6" id="KW-0812">Transmembrane</keyword>
<dbReference type="GO" id="GO:0005886">
    <property type="term" value="C:plasma membrane"/>
    <property type="evidence" value="ECO:0007669"/>
    <property type="project" value="TreeGrafter"/>
</dbReference>
<keyword evidence="3 7" id="KW-0732">Signal</keyword>
<dbReference type="PANTHER" id="PTHR34820:SF4">
    <property type="entry name" value="INNER MEMBRANE PROTEIN YEBZ"/>
    <property type="match status" value="1"/>
</dbReference>
<dbReference type="Proteomes" id="UP000594205">
    <property type="component" value="Chromosome"/>
</dbReference>
<evidence type="ECO:0000256" key="3">
    <source>
        <dbReference type="ARBA" id="ARBA00022729"/>
    </source>
</evidence>
<dbReference type="RefSeq" id="WP_194038296.1">
    <property type="nucleotide sequence ID" value="NZ_CP063373.1"/>
</dbReference>
<keyword evidence="10" id="KW-1185">Reference proteome</keyword>
<dbReference type="InterPro" id="IPR032694">
    <property type="entry name" value="CopC/D"/>
</dbReference>
<dbReference type="KEGG" id="sfeu:IM697_24730"/>
<evidence type="ECO:0000256" key="4">
    <source>
        <dbReference type="ARBA" id="ARBA00023008"/>
    </source>
</evidence>
<dbReference type="GO" id="GO:0046688">
    <property type="term" value="P:response to copper ion"/>
    <property type="evidence" value="ECO:0007669"/>
    <property type="project" value="InterPro"/>
</dbReference>
<dbReference type="GO" id="GO:0006825">
    <property type="term" value="P:copper ion transport"/>
    <property type="evidence" value="ECO:0007669"/>
    <property type="project" value="InterPro"/>
</dbReference>
<dbReference type="Pfam" id="PF04234">
    <property type="entry name" value="CopC"/>
    <property type="match status" value="1"/>
</dbReference>
<dbReference type="GO" id="GO:0005507">
    <property type="term" value="F:copper ion binding"/>
    <property type="evidence" value="ECO:0007669"/>
    <property type="project" value="InterPro"/>
</dbReference>
<evidence type="ECO:0000259" key="8">
    <source>
        <dbReference type="Pfam" id="PF04234"/>
    </source>
</evidence>
<dbReference type="NCBIfam" id="TIGR01167">
    <property type="entry name" value="LPXTG_anchor"/>
    <property type="match status" value="1"/>
</dbReference>
<name>A0A7M2SD44_9ACTN</name>
<proteinExistence type="predicted"/>
<evidence type="ECO:0000313" key="10">
    <source>
        <dbReference type="Proteomes" id="UP000594205"/>
    </source>
</evidence>
<keyword evidence="2" id="KW-0479">Metal-binding</keyword>
<dbReference type="EMBL" id="CP063373">
    <property type="protein sequence ID" value="QOV33418.1"/>
    <property type="molecule type" value="Genomic_DNA"/>
</dbReference>
<evidence type="ECO:0000256" key="2">
    <source>
        <dbReference type="ARBA" id="ARBA00022723"/>
    </source>
</evidence>
<dbReference type="InterPro" id="IPR007348">
    <property type="entry name" value="CopC_dom"/>
</dbReference>
<evidence type="ECO:0000256" key="1">
    <source>
        <dbReference type="ARBA" id="ARBA00004196"/>
    </source>
</evidence>
<keyword evidence="4" id="KW-0186">Copper</keyword>
<dbReference type="AlphaFoldDB" id="A0A7M2SD44"/>
<dbReference type="Gene3D" id="2.60.40.1220">
    <property type="match status" value="1"/>
</dbReference>
<keyword evidence="6" id="KW-1133">Transmembrane helix</keyword>
<comment type="subcellular location">
    <subcellularLocation>
        <location evidence="1">Cell envelope</location>
    </subcellularLocation>
</comment>
<evidence type="ECO:0000256" key="5">
    <source>
        <dbReference type="SAM" id="MobiDB-lite"/>
    </source>
</evidence>
<feature type="domain" description="CopC" evidence="8">
    <location>
        <begin position="35"/>
        <end position="128"/>
    </location>
</feature>
<feature type="compositionally biased region" description="Low complexity" evidence="5">
    <location>
        <begin position="137"/>
        <end position="150"/>
    </location>
</feature>
<dbReference type="InterPro" id="IPR014755">
    <property type="entry name" value="Cu-Rt/internalin_Ig-like"/>
</dbReference>
<reference evidence="9 10" key="1">
    <citation type="submission" date="2020-10" db="EMBL/GenBank/DDBJ databases">
        <title>Streptomyces ferrugineus complate genome analysis.</title>
        <authorList>
            <person name="Anwar N."/>
        </authorList>
    </citation>
    <scope>NUCLEOTIDE SEQUENCE [LARGE SCALE GENOMIC DNA]</scope>
    <source>
        <strain evidence="9 10">CCTCC AA2014009</strain>
    </source>
</reference>
<accession>A0A7M2SD44</accession>
<feature type="region of interest" description="Disordered" evidence="5">
    <location>
        <begin position="137"/>
        <end position="165"/>
    </location>
</feature>
<dbReference type="GO" id="GO:0042597">
    <property type="term" value="C:periplasmic space"/>
    <property type="evidence" value="ECO:0007669"/>
    <property type="project" value="InterPro"/>
</dbReference>
<protein>
    <submittedName>
        <fullName evidence="9">Copper resistance protein CopC</fullName>
    </submittedName>
</protein>
<dbReference type="InterPro" id="IPR014756">
    <property type="entry name" value="Ig_E-set"/>
</dbReference>
<dbReference type="PANTHER" id="PTHR34820">
    <property type="entry name" value="INNER MEMBRANE PROTEIN YEBZ"/>
    <property type="match status" value="1"/>
</dbReference>
<feature type="signal peptide" evidence="7">
    <location>
        <begin position="1"/>
        <end position="26"/>
    </location>
</feature>
<gene>
    <name evidence="9" type="ORF">IM697_24730</name>
</gene>
<sequence>MPVIDRRAAHTAARVLVVPAALTALAVAVPQAAAHTGLESSSPGANAALAGLPPRLTLAFSDPMTQKYAKVAVTGPDGASVADGAPQADGETVTLALTSGSAAGRYTVGYRVVSQDGHPVSGSYTFTVKATATSPAAPAKEAAASPEAPALKAQEADDKSSGSGTPVLAAAGALAVAGVIGGVLVRRRRQARDGD</sequence>
<feature type="transmembrane region" description="Helical" evidence="6">
    <location>
        <begin position="167"/>
        <end position="185"/>
    </location>
</feature>
<dbReference type="SUPFAM" id="SSF81296">
    <property type="entry name" value="E set domains"/>
    <property type="match status" value="1"/>
</dbReference>
<feature type="chain" id="PRO_5039145926" evidence="7">
    <location>
        <begin position="27"/>
        <end position="195"/>
    </location>
</feature>
<evidence type="ECO:0000256" key="6">
    <source>
        <dbReference type="SAM" id="Phobius"/>
    </source>
</evidence>
<dbReference type="GO" id="GO:0030313">
    <property type="term" value="C:cell envelope"/>
    <property type="evidence" value="ECO:0007669"/>
    <property type="project" value="UniProtKB-SubCell"/>
</dbReference>
<evidence type="ECO:0000313" key="9">
    <source>
        <dbReference type="EMBL" id="QOV33418.1"/>
    </source>
</evidence>
<keyword evidence="6" id="KW-0472">Membrane</keyword>
<evidence type="ECO:0000256" key="7">
    <source>
        <dbReference type="SAM" id="SignalP"/>
    </source>
</evidence>